<dbReference type="Ensembl" id="ENSMFAT00000020383.2">
    <property type="protein sequence ID" value="ENSMFAP00000046078.2"/>
    <property type="gene ID" value="ENSMFAG00000000720.2"/>
</dbReference>
<reference evidence="4" key="2">
    <citation type="submission" date="2025-08" db="UniProtKB">
        <authorList>
            <consortium name="Ensembl"/>
        </authorList>
    </citation>
    <scope>IDENTIFICATION</scope>
</reference>
<feature type="region of interest" description="Disordered" evidence="2">
    <location>
        <begin position="1693"/>
        <end position="1771"/>
    </location>
</feature>
<feature type="compositionally biased region" description="Polar residues" evidence="2">
    <location>
        <begin position="1534"/>
        <end position="1560"/>
    </location>
</feature>
<dbReference type="PANTHER" id="PTHR14038">
    <property type="entry name" value="BAT2 HLA-B-ASSOCIATED TRANSCRIPT 2"/>
    <property type="match status" value="1"/>
</dbReference>
<feature type="compositionally biased region" description="Pro residues" evidence="2">
    <location>
        <begin position="673"/>
        <end position="684"/>
    </location>
</feature>
<feature type="compositionally biased region" description="Gly residues" evidence="2">
    <location>
        <begin position="1289"/>
        <end position="1315"/>
    </location>
</feature>
<feature type="compositionally biased region" description="Low complexity" evidence="2">
    <location>
        <begin position="1962"/>
        <end position="1971"/>
    </location>
</feature>
<proteinExistence type="predicted"/>
<feature type="compositionally biased region" description="Basic and acidic residues" evidence="2">
    <location>
        <begin position="329"/>
        <end position="342"/>
    </location>
</feature>
<dbReference type="Proteomes" id="UP000233100">
    <property type="component" value="Chromosome 4"/>
</dbReference>
<feature type="compositionally biased region" description="Pro residues" evidence="2">
    <location>
        <begin position="1084"/>
        <end position="1095"/>
    </location>
</feature>
<feature type="compositionally biased region" description="Basic and acidic residues" evidence="2">
    <location>
        <begin position="884"/>
        <end position="893"/>
    </location>
</feature>
<accession>A0A2K5X9D8</accession>
<dbReference type="InterPro" id="IPR009738">
    <property type="entry name" value="BAT2_N"/>
</dbReference>
<feature type="compositionally biased region" description="Basic and acidic residues" evidence="2">
    <location>
        <begin position="178"/>
        <end position="189"/>
    </location>
</feature>
<feature type="compositionally biased region" description="Basic and acidic residues" evidence="2">
    <location>
        <begin position="977"/>
        <end position="988"/>
    </location>
</feature>
<feature type="compositionally biased region" description="Basic and acidic residues" evidence="2">
    <location>
        <begin position="2024"/>
        <end position="2040"/>
    </location>
</feature>
<feature type="compositionally biased region" description="Acidic residues" evidence="2">
    <location>
        <begin position="343"/>
        <end position="354"/>
    </location>
</feature>
<feature type="region of interest" description="Disordered" evidence="2">
    <location>
        <begin position="1668"/>
        <end position="1687"/>
    </location>
</feature>
<feature type="region of interest" description="Disordered" evidence="2">
    <location>
        <begin position="740"/>
        <end position="1658"/>
    </location>
</feature>
<dbReference type="Bgee" id="ENSMFAG00000000720">
    <property type="expression patterns" value="Expressed in cerebellum and 13 other cell types or tissues"/>
</dbReference>
<dbReference type="GO" id="GO:0030154">
    <property type="term" value="P:cell differentiation"/>
    <property type="evidence" value="ECO:0007669"/>
    <property type="project" value="TreeGrafter"/>
</dbReference>
<feature type="domain" description="BAT2 N-terminal" evidence="3">
    <location>
        <begin position="1"/>
        <end position="188"/>
    </location>
</feature>
<protein>
    <submittedName>
        <fullName evidence="4">Proline rich coiled-coil 2A</fullName>
    </submittedName>
</protein>
<feature type="region of interest" description="Disordered" evidence="2">
    <location>
        <begin position="49"/>
        <end position="714"/>
    </location>
</feature>
<dbReference type="GeneTree" id="ENSGT00950000183161"/>
<reference evidence="4" key="3">
    <citation type="submission" date="2025-09" db="UniProtKB">
        <authorList>
            <consortium name="Ensembl"/>
        </authorList>
    </citation>
    <scope>IDENTIFICATION</scope>
</reference>
<evidence type="ECO:0000313" key="4">
    <source>
        <dbReference type="Ensembl" id="ENSMFAP00000046078.2"/>
    </source>
</evidence>
<feature type="compositionally biased region" description="Pro residues" evidence="2">
    <location>
        <begin position="1391"/>
        <end position="1406"/>
    </location>
</feature>
<feature type="compositionally biased region" description="Pro residues" evidence="2">
    <location>
        <begin position="847"/>
        <end position="871"/>
    </location>
</feature>
<dbReference type="Pfam" id="PF07001">
    <property type="entry name" value="BAT2_N"/>
    <property type="match status" value="1"/>
</dbReference>
<feature type="compositionally biased region" description="Low complexity" evidence="2">
    <location>
        <begin position="930"/>
        <end position="939"/>
    </location>
</feature>
<dbReference type="InterPro" id="IPR033184">
    <property type="entry name" value="PRRC2"/>
</dbReference>
<feature type="region of interest" description="Disordered" evidence="2">
    <location>
        <begin position="1"/>
        <end position="20"/>
    </location>
</feature>
<feature type="compositionally biased region" description="Basic and acidic residues" evidence="2">
    <location>
        <begin position="768"/>
        <end position="781"/>
    </location>
</feature>
<dbReference type="VEuPathDB" id="HostDB:ENSMFAG00000000720"/>
<organism evidence="4 5">
    <name type="scientific">Macaca fascicularis</name>
    <name type="common">Crab-eating macaque</name>
    <name type="synonym">Cynomolgus monkey</name>
    <dbReference type="NCBI Taxonomy" id="9541"/>
    <lineage>
        <taxon>Eukaryota</taxon>
        <taxon>Metazoa</taxon>
        <taxon>Chordata</taxon>
        <taxon>Craniata</taxon>
        <taxon>Vertebrata</taxon>
        <taxon>Euteleostomi</taxon>
        <taxon>Mammalia</taxon>
        <taxon>Eutheria</taxon>
        <taxon>Euarchontoglires</taxon>
        <taxon>Primates</taxon>
        <taxon>Haplorrhini</taxon>
        <taxon>Catarrhini</taxon>
        <taxon>Cercopithecidae</taxon>
        <taxon>Cercopithecinae</taxon>
        <taxon>Macaca</taxon>
    </lineage>
</organism>
<feature type="compositionally biased region" description="Pro residues" evidence="2">
    <location>
        <begin position="401"/>
        <end position="417"/>
    </location>
</feature>
<feature type="compositionally biased region" description="Basic and acidic residues" evidence="2">
    <location>
        <begin position="210"/>
        <end position="232"/>
    </location>
</feature>
<feature type="region of interest" description="Disordered" evidence="2">
    <location>
        <begin position="1951"/>
        <end position="2046"/>
    </location>
</feature>
<feature type="compositionally biased region" description="Basic and acidic residues" evidence="2">
    <location>
        <begin position="1262"/>
        <end position="1271"/>
    </location>
</feature>
<feature type="compositionally biased region" description="Basic and acidic residues" evidence="2">
    <location>
        <begin position="470"/>
        <end position="506"/>
    </location>
</feature>
<feature type="compositionally biased region" description="Pro residues" evidence="2">
    <location>
        <begin position="253"/>
        <end position="267"/>
    </location>
</feature>
<evidence type="ECO:0000313" key="5">
    <source>
        <dbReference type="Proteomes" id="UP000233100"/>
    </source>
</evidence>
<feature type="compositionally biased region" description="Basic and acidic residues" evidence="2">
    <location>
        <begin position="355"/>
        <end position="377"/>
    </location>
</feature>
<feature type="compositionally biased region" description="Pro residues" evidence="2">
    <location>
        <begin position="1337"/>
        <end position="1347"/>
    </location>
</feature>
<keyword evidence="1" id="KW-0597">Phosphoprotein</keyword>
<evidence type="ECO:0000256" key="1">
    <source>
        <dbReference type="ARBA" id="ARBA00022553"/>
    </source>
</evidence>
<feature type="compositionally biased region" description="Pro residues" evidence="2">
    <location>
        <begin position="604"/>
        <end position="615"/>
    </location>
</feature>
<evidence type="ECO:0000259" key="3">
    <source>
        <dbReference type="Pfam" id="PF07001"/>
    </source>
</evidence>
<sequence>MSDRSGPTAKGKDGKKYSSLNLFDTYKGKSLEIQKPAVAPRHGLQSLGKVAIARRMPPPANLPSLKAENKGNDPNVSLVPKDGTGWASKQEQSDPKSSDASTAQPPESQPLPASQTPASNQPKRPPAAPENTPLVPSGVKSWAQASVTHGAHGDGGRASSLLSRFSREEFPTLQAAGDQDKAAKERESAEQSSGPGPSLRPQNSTTWRDGGGRGPDELEGPDSKLHHGHDPRGALQPSGPPQFPPYRGMMPPFMYPPYLPFPPPYGPQGPYRYPTPDGPSRFPRVAGPRGSGPPMRLVEPVGRPSILKEDNLKEFDQLDQENDDGWAGAHEEVDYTEKLKFSDEEDGRDSDEEGAEGHKDSQSASGEERPTEADGKKGNSPNSELPPPKTAWAETSRPPETEPGPPAPKPPLPPPHRGPAGNWGPPGDYPDRGGPPCKPPAPEDEDEAWRQRRKQSSSEISLAVERARRRREEEERRMQEERRAACAEKLKRLDEKFGAPDKRLKAEPAAPPAAPSTPAPPPAVPKELPAPLAPSPASAPTPEKEPEESAQAPPAQCTPTPGVAAAPTLVSGGGSTSSTSSGSFEASPVEPQLPSKEGPEPPEEVPPPTTPPAPKVEPKGDGIGPTRQPPSQGLGYPKYQKSLPPRFQRQQQEQLLKQQQQQQWQQHQQGSAPPTPVPPSPPQPVTLGAVPAPQAPPPPPKALYPGALGRPPPMPPMNFDPRWMMIPPYVDPRLLQGRPPLDFYPPGVHPSGLVPRERSDSGGSSSEPFDRHAPAMLRERGTPPVDPKLAWVGDVFTATPTDPRPLTSPLRQAADEDDKGMRSETPPVPPPPPYLASYPGFPENGAPGPPVSRFPLEEPAPPGPRPLPWPPGSDEGAKIQTQPPKKEPPKEETAQLTGPEAGRKPARGVGSGGQGPPPPRRESRTETRWGPRPGSSRRGIPPEEPGAPPRRAGPIKKPPPPTKVEELPPKPLEQGDETPKAPKPDPLKIAKGKLGGPKETPPNGNLSPAPRLRRDYSYERVGPTSCRGRGRGAPPSPAPARFTARGGRVFTPRGVPSRRGRGGGRPPPQVCPGWSPPAKSLAPKKPPTGPLPPSKEPLKEKLIPGPLSPMARGGSSGGSNVGMEDGERPRRRRHGRAQQQDKPPRFRRLKQERENAARGSEGKPSLTLPASTPGPEEALTTVTVAPPPRRAAAKSPDLSNQNSDQANEEWETASESSDFASERRGDKEAPPPALLTPKAVGTPGGGGGGAVPGISAMSRGDLSQRAKDLSKRSFSSQRPGMERQNRRPGPGGKAGSSGSSSGGGGAGPGGRTGPGRGDKRSWPSPKNRSRPPEERPPGLPLPPPPPSSSAVFRLDQVIHSNPAGIQQALAQLSSRQGSVTAPGGHPRHKPGPPQTPQGPSPRPPTRYEPQRVNNGLSSDPHFEEPGPMVRGVGGTPRDSARVSPFPAKRRERPPRKPELLQEESLPPPHSSGFLGSKPEGPGPQAESRDTGTEALTPHIWNRLHTATSRKSYRPSSMEPWMEPLSPFEDVAGTEMSQSDSGVDLSGDSQVSSGPCSQRSSPDGGLKGAAEGPPKRPGGPSPLNAVPCEGPPGSEPPRRPPPAPHDGDRKELPREQPLPPGPIGTERSQRTDRGTEPGPIRPSHLPGPPVQFDTSDKDSDLRLVVGDSLKAEKELTASVTEAIPVSRDWELLPSAAASAEPQSKNLGSGHCGPEPPSSGQRLYPEVFYGSAGPSSSQISGGAMDSQLHPNSGGFRPGTPSLHPYRSQPLYLPPGPAPPSALLSGVALKGQFLDFSTLQAAELGKLPAGGVLYPPPSFLYSPAFCPSPLPDTSLLQVRQDLPSPSDFYSTPLQPGGQSGFLPSGAPAQQMLLPMVDSQLPVVNFGSLPPAPPPAPPPLSLLPVGPALQPPSLAVRPPPAPATRVLPSPARPFPASLGRAELHPVELKPFQDYQKLSSNLGGPGSSRTPPTGRSFSGLNSRLKAPPSTYSGVFRTQRIDLYQQASPPDALRWIPKPWERTGPPSREGPSRRAEEPGSRGDKEPGLPPPR</sequence>
<feature type="compositionally biased region" description="Pro residues" evidence="2">
    <location>
        <begin position="693"/>
        <end position="702"/>
    </location>
</feature>
<evidence type="ECO:0000256" key="2">
    <source>
        <dbReference type="SAM" id="MobiDB-lite"/>
    </source>
</evidence>
<feature type="compositionally biased region" description="Low complexity" evidence="2">
    <location>
        <begin position="648"/>
        <end position="669"/>
    </location>
</feature>
<feature type="compositionally biased region" description="Polar residues" evidence="2">
    <location>
        <begin position="190"/>
        <end position="207"/>
    </location>
</feature>
<name>A0A2K5X9D8_MACFA</name>
<feature type="compositionally biased region" description="Pro residues" evidence="2">
    <location>
        <begin position="1588"/>
        <end position="1603"/>
    </location>
</feature>
<feature type="compositionally biased region" description="Polar residues" evidence="2">
    <location>
        <begin position="1368"/>
        <end position="1379"/>
    </location>
</feature>
<feature type="compositionally biased region" description="Basic and acidic residues" evidence="2">
    <location>
        <begin position="1220"/>
        <end position="1229"/>
    </location>
</feature>
<gene>
    <name evidence="4" type="primary">PRRC2A</name>
</gene>
<dbReference type="PANTHER" id="PTHR14038:SF5">
    <property type="entry name" value="PROTEIN PRRC2A"/>
    <property type="match status" value="1"/>
</dbReference>
<feature type="compositionally biased region" description="Polar residues" evidence="2">
    <location>
        <begin position="98"/>
        <end position="122"/>
    </location>
</feature>
<feature type="compositionally biased region" description="Basic and acidic residues" evidence="2">
    <location>
        <begin position="919"/>
        <end position="929"/>
    </location>
</feature>
<reference evidence="4 5" key="1">
    <citation type="submission" date="2013-03" db="EMBL/GenBank/DDBJ databases">
        <authorList>
            <person name="Warren W."/>
            <person name="Wilson R.K."/>
        </authorList>
    </citation>
    <scope>NUCLEOTIDE SEQUENCE</scope>
</reference>
<feature type="compositionally biased region" description="Gly residues" evidence="2">
    <location>
        <begin position="1242"/>
        <end position="1251"/>
    </location>
</feature>
<feature type="compositionally biased region" description="Basic and acidic residues" evidence="2">
    <location>
        <begin position="1604"/>
        <end position="1613"/>
    </location>
</feature>
<feature type="compositionally biased region" description="Pro residues" evidence="2">
    <location>
        <begin position="509"/>
        <end position="524"/>
    </location>
</feature>
<keyword evidence="5" id="KW-1185">Reference proteome</keyword>
<feature type="compositionally biased region" description="Low complexity" evidence="2">
    <location>
        <begin position="549"/>
        <end position="561"/>
    </location>
</feature>
<feature type="compositionally biased region" description="Basic and acidic residues" evidence="2">
    <location>
        <begin position="306"/>
        <end position="316"/>
    </location>
</feature>